<protein>
    <submittedName>
        <fullName evidence="4">Geranylgeranyl pyrophosphate synthase</fullName>
    </submittedName>
</protein>
<keyword evidence="5" id="KW-1185">Reference proteome</keyword>
<dbReference type="InterPro" id="IPR010791">
    <property type="entry name" value="AttH_dom"/>
</dbReference>
<organism evidence="4 5">
    <name type="scientific">Flavobacterium pectinovorum</name>
    <dbReference type="NCBI Taxonomy" id="29533"/>
    <lineage>
        <taxon>Bacteria</taxon>
        <taxon>Pseudomonadati</taxon>
        <taxon>Bacteroidota</taxon>
        <taxon>Flavobacteriia</taxon>
        <taxon>Flavobacteriales</taxon>
        <taxon>Flavobacteriaceae</taxon>
        <taxon>Flavobacterium</taxon>
    </lineage>
</organism>
<reference evidence="4 5" key="1">
    <citation type="submission" date="2016-11" db="EMBL/GenBank/DDBJ databases">
        <authorList>
            <person name="Varghese N."/>
            <person name="Submissions S."/>
        </authorList>
    </citation>
    <scope>NUCLEOTIDE SEQUENCE [LARGE SCALE GENOMIC DNA]</scope>
    <source>
        <strain evidence="4 5">DSM 6368</strain>
    </source>
</reference>
<evidence type="ECO:0000313" key="5">
    <source>
        <dbReference type="Proteomes" id="UP000184216"/>
    </source>
</evidence>
<dbReference type="Proteomes" id="UP000184216">
    <property type="component" value="Unassembled WGS sequence"/>
</dbReference>
<dbReference type="EMBL" id="FRBX01000003">
    <property type="protein sequence ID" value="SHM36828.1"/>
    <property type="molecule type" value="Genomic_DNA"/>
</dbReference>
<dbReference type="InterPro" id="IPR023374">
    <property type="entry name" value="AttH-like_dom_sf"/>
</dbReference>
<evidence type="ECO:0000256" key="1">
    <source>
        <dbReference type="ARBA" id="ARBA00022723"/>
    </source>
</evidence>
<gene>
    <name evidence="4" type="ORF">SAMN05444387_2323</name>
</gene>
<evidence type="ECO:0000259" key="3">
    <source>
        <dbReference type="Pfam" id="PF07143"/>
    </source>
</evidence>
<dbReference type="PANTHER" id="PTHR38591:SF1">
    <property type="entry name" value="BLL1000 PROTEIN"/>
    <property type="match status" value="1"/>
</dbReference>
<dbReference type="PROSITE" id="PS00723">
    <property type="entry name" value="POLYPRENYL_SYNTHASE_1"/>
    <property type="match status" value="1"/>
</dbReference>
<dbReference type="CDD" id="cd00685">
    <property type="entry name" value="Trans_IPPS_HT"/>
    <property type="match status" value="1"/>
</dbReference>
<accession>A0ABY1J3E6</accession>
<dbReference type="PANTHER" id="PTHR38591">
    <property type="entry name" value="HYDROLASE"/>
    <property type="match status" value="1"/>
</dbReference>
<dbReference type="SUPFAM" id="SSF159245">
    <property type="entry name" value="AttH-like"/>
    <property type="match status" value="1"/>
</dbReference>
<sequence>MSKTMKQETDAQQTDLKIILSDYDSTWPADGPIDLDIHDLPHDASGIEWWYQNCHLTSKDGKRLSLFASFFRAAKRDEHTGNLNHTHSVIWSLSDIDGKKYYTDSLVDGSLPSEALKMIKKYDEKNVGTKWIRRALKEVYEKGNVPLPDRFLKKTVTVGTKNLSLEYDENSFKKEEQGNYHLNLENPSKGIACRLDFVPLTNPVRHGNNGVGSSIGREDLFYYFIPKCEVSGEILIDNTVYNVEGSGWYDHEFGRSVDENPNFDLEHDLAWNWIALQLDNGCQISGYNLFDNKINGAHAGGIVIMIDPDGEINRTEDFSFTPEDYWTSVQTFISYPVSWRLEIPEFNISLSVKAEFPEQEFITILSPPAIWEGCVNATGSFMAAEVSGPGYIEINGFNTTINIENFLKNVGKATQKAIESLLPLDPTDDEFYRLVNSSLGTSFFSTADKEQYVSTVIKPIREVVDRNKKSWRSYVFLACIDVVGGNSQPFVDWLAMLEIIHTGSLIVDDVQDKSDTRRGGTALHLMYGEALAINAGNACYFIGELMMHSPKLPEHIRLQVYEFYFGMMRAGHAGQAMDISGLHYLMPDAVNSGDNTLLEKRIYTIHRLKTAASSCTLAKMGALLGGGKPEEINALGVFFEAIGVAYQIMDDVLNLQGYDNNRDKGEDITAGKITMPVAKAMGLLPLDKREYVWEIIQTMPTDRAIIESVIVTLQNCGAIAACRQEAEELVEEAWKKVDEVVEDSFFKIRIRAFGWFALKKG</sequence>
<proteinExistence type="predicted"/>
<dbReference type="Pfam" id="PF00348">
    <property type="entry name" value="polyprenyl_synt"/>
    <property type="match status" value="1"/>
</dbReference>
<name>A0ABY1J3E6_9FLAO</name>
<evidence type="ECO:0000256" key="2">
    <source>
        <dbReference type="ARBA" id="ARBA00022842"/>
    </source>
</evidence>
<dbReference type="InterPro" id="IPR033749">
    <property type="entry name" value="Polyprenyl_synt_CS"/>
</dbReference>
<dbReference type="PROSITE" id="PS00444">
    <property type="entry name" value="POLYPRENYL_SYNTHASE_2"/>
    <property type="match status" value="1"/>
</dbReference>
<dbReference type="Gene3D" id="2.40.370.10">
    <property type="entry name" value="AttH-like domain"/>
    <property type="match status" value="2"/>
</dbReference>
<dbReference type="Pfam" id="PF17186">
    <property type="entry name" value="Lipocalin_9"/>
    <property type="match status" value="1"/>
</dbReference>
<evidence type="ECO:0000313" key="4">
    <source>
        <dbReference type="EMBL" id="SHM36828.1"/>
    </source>
</evidence>
<feature type="domain" description="AttH" evidence="3">
    <location>
        <begin position="47"/>
        <end position="254"/>
    </location>
</feature>
<dbReference type="SUPFAM" id="SSF48576">
    <property type="entry name" value="Terpenoid synthases"/>
    <property type="match status" value="1"/>
</dbReference>
<dbReference type="Gene3D" id="1.10.600.10">
    <property type="entry name" value="Farnesyl Diphosphate Synthase"/>
    <property type="match status" value="1"/>
</dbReference>
<dbReference type="InterPro" id="IPR000092">
    <property type="entry name" value="Polyprenyl_synt"/>
</dbReference>
<dbReference type="InterPro" id="IPR008949">
    <property type="entry name" value="Isoprenoid_synthase_dom_sf"/>
</dbReference>
<dbReference type="Pfam" id="PF07143">
    <property type="entry name" value="CrtC"/>
    <property type="match status" value="1"/>
</dbReference>
<keyword evidence="2" id="KW-0460">Magnesium</keyword>
<keyword evidence="1" id="KW-0479">Metal-binding</keyword>
<comment type="caution">
    <text evidence="4">The sequence shown here is derived from an EMBL/GenBank/DDBJ whole genome shotgun (WGS) entry which is preliminary data.</text>
</comment>